<feature type="transmembrane region" description="Helical" evidence="1">
    <location>
        <begin position="39"/>
        <end position="55"/>
    </location>
</feature>
<reference evidence="2 3" key="1">
    <citation type="journal article" date="2019" name="Int. J. Syst. Evol. Microbiol.">
        <title>The Global Catalogue of Microorganisms (GCM) 10K type strain sequencing project: providing services to taxonomists for standard genome sequencing and annotation.</title>
        <authorList>
            <consortium name="The Broad Institute Genomics Platform"/>
            <consortium name="The Broad Institute Genome Sequencing Center for Infectious Disease"/>
            <person name="Wu L."/>
            <person name="Ma J."/>
        </authorList>
    </citation>
    <scope>NUCLEOTIDE SEQUENCE [LARGE SCALE GENOMIC DNA]</scope>
    <source>
        <strain evidence="2 3">XZYJT29</strain>
    </source>
</reference>
<gene>
    <name evidence="2" type="ORF">ACFQMA_04990</name>
</gene>
<keyword evidence="3" id="KW-1185">Reference proteome</keyword>
<dbReference type="EMBL" id="JBHTAS010000001">
    <property type="protein sequence ID" value="MFC7139193.1"/>
    <property type="molecule type" value="Genomic_DNA"/>
</dbReference>
<evidence type="ECO:0000256" key="1">
    <source>
        <dbReference type="SAM" id="Phobius"/>
    </source>
</evidence>
<protein>
    <submittedName>
        <fullName evidence="2">Uncharacterized protein</fullName>
    </submittedName>
</protein>
<feature type="transmembrane region" description="Helical" evidence="1">
    <location>
        <begin position="67"/>
        <end position="92"/>
    </location>
</feature>
<comment type="caution">
    <text evidence="2">The sequence shown here is derived from an EMBL/GenBank/DDBJ whole genome shotgun (WGS) entry which is preliminary data.</text>
</comment>
<dbReference type="RefSeq" id="WP_274324791.1">
    <property type="nucleotide sequence ID" value="NZ_CP118158.1"/>
</dbReference>
<dbReference type="GeneID" id="78819444"/>
<accession>A0ABD5XVT8</accession>
<feature type="transmembrane region" description="Helical" evidence="1">
    <location>
        <begin position="104"/>
        <end position="123"/>
    </location>
</feature>
<dbReference type="Proteomes" id="UP001596432">
    <property type="component" value="Unassembled WGS sequence"/>
</dbReference>
<organism evidence="2 3">
    <name type="scientific">Halosimplex aquaticum</name>
    <dbReference type="NCBI Taxonomy" id="3026162"/>
    <lineage>
        <taxon>Archaea</taxon>
        <taxon>Methanobacteriati</taxon>
        <taxon>Methanobacteriota</taxon>
        <taxon>Stenosarchaea group</taxon>
        <taxon>Halobacteria</taxon>
        <taxon>Halobacteriales</taxon>
        <taxon>Haloarculaceae</taxon>
        <taxon>Halosimplex</taxon>
    </lineage>
</organism>
<keyword evidence="1" id="KW-0472">Membrane</keyword>
<proteinExistence type="predicted"/>
<sequence>MSVNFGHPASWALGLGVLGGAIAGSVVPARTYAEELRHILGFILVFGPAIYVLISRQRARWEAKHPYVRFVVFTLTMVVASVVLIGLVVLVFDGTGAVVRGAGFLAGLGAFAVTAWMTFFGGAERLWREFLDRTDTEW</sequence>
<evidence type="ECO:0000313" key="2">
    <source>
        <dbReference type="EMBL" id="MFC7139193.1"/>
    </source>
</evidence>
<name>A0ABD5XVT8_9EURY</name>
<evidence type="ECO:0000313" key="3">
    <source>
        <dbReference type="Proteomes" id="UP001596432"/>
    </source>
</evidence>
<dbReference type="AlphaFoldDB" id="A0ABD5XVT8"/>
<keyword evidence="1" id="KW-1133">Transmembrane helix</keyword>
<keyword evidence="1" id="KW-0812">Transmembrane</keyword>